<sequence length="107" mass="12442">MPVQITVALPTRTLLCFTLLDKTPGISVDQIYATLSGEVETQMVHQLTDYLIELYAQPWRESYTAYTNGCLERYVHAIEIHPSLESYRDLIPRIREFIAQLLRQQDK</sequence>
<dbReference type="Proteomes" id="UP000191500">
    <property type="component" value="Unassembled WGS sequence"/>
</dbReference>
<name>A0A1V6V2V9_9EURO</name>
<keyword evidence="2" id="KW-1185">Reference proteome</keyword>
<dbReference type="EMBL" id="MDDG01000002">
    <property type="protein sequence ID" value="OQE45002.1"/>
    <property type="molecule type" value="Genomic_DNA"/>
</dbReference>
<accession>A0A1V6V2V9</accession>
<dbReference type="STRING" id="36646.A0A1V6V2V9"/>
<protein>
    <submittedName>
        <fullName evidence="1">Uncharacterized protein</fullName>
    </submittedName>
</protein>
<organism evidence="1 2">
    <name type="scientific">Penicillium coprophilum</name>
    <dbReference type="NCBI Taxonomy" id="36646"/>
    <lineage>
        <taxon>Eukaryota</taxon>
        <taxon>Fungi</taxon>
        <taxon>Dikarya</taxon>
        <taxon>Ascomycota</taxon>
        <taxon>Pezizomycotina</taxon>
        <taxon>Eurotiomycetes</taxon>
        <taxon>Eurotiomycetidae</taxon>
        <taxon>Eurotiales</taxon>
        <taxon>Aspergillaceae</taxon>
        <taxon>Penicillium</taxon>
    </lineage>
</organism>
<dbReference type="AlphaFoldDB" id="A0A1V6V2V9"/>
<proteinExistence type="predicted"/>
<evidence type="ECO:0000313" key="2">
    <source>
        <dbReference type="Proteomes" id="UP000191500"/>
    </source>
</evidence>
<evidence type="ECO:0000313" key="1">
    <source>
        <dbReference type="EMBL" id="OQE45002.1"/>
    </source>
</evidence>
<reference evidence="2" key="1">
    <citation type="journal article" date="2017" name="Nat. Microbiol.">
        <title>Global analysis of biosynthetic gene clusters reveals vast potential of secondary metabolite production in Penicillium species.</title>
        <authorList>
            <person name="Nielsen J.C."/>
            <person name="Grijseels S."/>
            <person name="Prigent S."/>
            <person name="Ji B."/>
            <person name="Dainat J."/>
            <person name="Nielsen K.F."/>
            <person name="Frisvad J.C."/>
            <person name="Workman M."/>
            <person name="Nielsen J."/>
        </authorList>
    </citation>
    <scope>NUCLEOTIDE SEQUENCE [LARGE SCALE GENOMIC DNA]</scope>
    <source>
        <strain evidence="2">IBT 31321</strain>
    </source>
</reference>
<comment type="caution">
    <text evidence="1">The sequence shown here is derived from an EMBL/GenBank/DDBJ whole genome shotgun (WGS) entry which is preliminary data.</text>
</comment>
<gene>
    <name evidence="1" type="ORF">PENCOP_c002G02705</name>
</gene>